<keyword evidence="2 6" id="KW-0808">Transferase</keyword>
<dbReference type="Pfam" id="PF13090">
    <property type="entry name" value="PP_kinase_C"/>
    <property type="match status" value="1"/>
</dbReference>
<evidence type="ECO:0000259" key="10">
    <source>
        <dbReference type="Pfam" id="PF13089"/>
    </source>
</evidence>
<dbReference type="Pfam" id="PF13089">
    <property type="entry name" value="PP_kinase_N"/>
    <property type="match status" value="1"/>
</dbReference>
<dbReference type="InterPro" id="IPR025198">
    <property type="entry name" value="PPK_N_dom"/>
</dbReference>
<keyword evidence="4 6" id="KW-0418">Kinase</keyword>
<evidence type="ECO:0000256" key="5">
    <source>
        <dbReference type="ARBA" id="ARBA00022840"/>
    </source>
</evidence>
<evidence type="ECO:0000313" key="13">
    <source>
        <dbReference type="EMBL" id="BCI62439.1"/>
    </source>
</evidence>
<feature type="active site" description="Phosphohistidine intermediate" evidence="6">
    <location>
        <position position="442"/>
    </location>
</feature>
<dbReference type="CDD" id="cd09164">
    <property type="entry name" value="PLDc_EcPPK1_C1_like"/>
    <property type="match status" value="1"/>
</dbReference>
<dbReference type="Gene3D" id="3.30.870.10">
    <property type="entry name" value="Endonuclease Chain A"/>
    <property type="match status" value="2"/>
</dbReference>
<dbReference type="KEGG" id="copr:Cop2CBH44_07920"/>
<feature type="domain" description="Polyphosphate kinase C-terminal" evidence="11">
    <location>
        <begin position="513"/>
        <end position="683"/>
    </location>
</feature>
<dbReference type="RefSeq" id="WP_021930468.1">
    <property type="nucleotide sequence ID" value="NZ_AP023322.1"/>
</dbReference>
<dbReference type="GO" id="GO:0006799">
    <property type="term" value="P:polyphosphate biosynthetic process"/>
    <property type="evidence" value="ECO:0007669"/>
    <property type="project" value="UniProtKB-UniRule"/>
</dbReference>
<dbReference type="InterPro" id="IPR024953">
    <property type="entry name" value="PP_kinase_middle"/>
</dbReference>
<dbReference type="SUPFAM" id="SSF143724">
    <property type="entry name" value="PHP14-like"/>
    <property type="match status" value="1"/>
</dbReference>
<comment type="similarity">
    <text evidence="6 7">Belongs to the polyphosphate kinase 1 (PPK1) family.</text>
</comment>
<dbReference type="PANTHER" id="PTHR30218:SF0">
    <property type="entry name" value="POLYPHOSPHATE KINASE"/>
    <property type="match status" value="1"/>
</dbReference>
<feature type="binding site" evidence="6">
    <location>
        <position position="55"/>
    </location>
    <ligand>
        <name>ATP</name>
        <dbReference type="ChEBI" id="CHEBI:30616"/>
    </ligand>
</feature>
<dbReference type="EMBL" id="AP023322">
    <property type="protein sequence ID" value="BCI62439.1"/>
    <property type="molecule type" value="Genomic_DNA"/>
</dbReference>
<protein>
    <recommendedName>
        <fullName evidence="6 7">Polyphosphate kinase</fullName>
        <ecNumber evidence="6 7">2.7.4.1</ecNumber>
    </recommendedName>
    <alternativeName>
        <fullName evidence="6">ATP-polyphosphate phosphotransferase</fullName>
    </alternativeName>
    <alternativeName>
        <fullName evidence="6">Polyphosphoric acid kinase</fullName>
    </alternativeName>
</protein>
<dbReference type="Pfam" id="PF02503">
    <property type="entry name" value="PP_kinase"/>
    <property type="match status" value="1"/>
</dbReference>
<dbReference type="GO" id="GO:0009358">
    <property type="term" value="C:polyphosphate kinase complex"/>
    <property type="evidence" value="ECO:0007669"/>
    <property type="project" value="InterPro"/>
</dbReference>
<sequence>MLDMENRNEYKDMNWKYFKRDISWLSFNRRVLLEARNKELPLFERIKFLSIYSSNQEEFYRIRVSEHRNLVMLKNCSSAEYQNAKETLAEINAEVSRQVKDFSYIFTHEILPELAYNDIVLYQGQPMPDFHKDFIRNYFKEEIFPYLQPVLILKDHISSFLRDNRLYLSIQLHPRGSQDSQIYYALIKVPFSKVPRFIELPAYESKHYLMFVDDVIGYNLDIVFPGFVVDAYYSVRVSRDADFSIDSNQKENIVDEIRKHVKKRKTGVANRLVYNAMMPHEMLSYLCQAYNIPESQCIAAGRYLTLEDLIKLPNPTGKKLAVESPIPLRVPEFDRSGSVFKVIKSHDMLLHFPYQSFDYLIRFLMESAYDPKVEEIKLTQYRVAENSEVINALVTAARNGKKVTVYVELKARFDEENNIFTSEQMQKAGIHVIYGVPGLKVHAKVALILRRSIGGTNMEKSFAFLSTGNFNEKTAKVYSDIGLFTYNTQIITELNCLFEILEGKDVPPIFNTLLVAQYNMLDVLKSMIDQEIGAAQEGKKAYIILKMNGLQDIDMINKLYEASNAGVQIDLIIRGICCLVPNQPYSRNIRIIRIIDQYLEHARIWYFYAGGNECVYLSSADWMKRNLSRRIETAFPIVDDRLKKQIIRILHYQLADNVQACQIDEHLNNIYVQNNNPERVRAQQKIYEMLQEEVALSMNYHQS</sequence>
<evidence type="ECO:0000259" key="12">
    <source>
        <dbReference type="Pfam" id="PF17941"/>
    </source>
</evidence>
<dbReference type="InterPro" id="IPR003414">
    <property type="entry name" value="PP_kinase"/>
</dbReference>
<dbReference type="NCBIfam" id="NF003917">
    <property type="entry name" value="PRK05443.1-1"/>
    <property type="match status" value="1"/>
</dbReference>
<dbReference type="GO" id="GO:0005524">
    <property type="term" value="F:ATP binding"/>
    <property type="evidence" value="ECO:0007669"/>
    <property type="project" value="UniProtKB-KW"/>
</dbReference>
<dbReference type="PIRSF" id="PIRSF015589">
    <property type="entry name" value="PP_kinase"/>
    <property type="match status" value="1"/>
</dbReference>
<feature type="domain" description="Polyphosphate kinase middle" evidence="9">
    <location>
        <begin position="131"/>
        <end position="312"/>
    </location>
</feature>
<comment type="PTM">
    <text evidence="6 7">An intermediate of this reaction is the autophosphorylated ppk in which a phosphate is covalently linked to a histidine residue through a N-P bond.</text>
</comment>
<keyword evidence="6" id="KW-0460">Magnesium</keyword>
<reference evidence="14" key="1">
    <citation type="submission" date="2020-07" db="EMBL/GenBank/DDBJ databases">
        <title>Complete genome sequencing of Coprobacter sp. strain 2CBH44.</title>
        <authorList>
            <person name="Sakamoto M."/>
            <person name="Murakami T."/>
            <person name="Mori H."/>
        </authorList>
    </citation>
    <scope>NUCLEOTIDE SEQUENCE [LARGE SCALE GENOMIC DNA]</scope>
    <source>
        <strain evidence="14">2CBH44</strain>
    </source>
</reference>
<comment type="function">
    <text evidence="6 7">Catalyzes the reversible transfer of the terminal phosphate of ATP to form a long-chain polyphosphate (polyP).</text>
</comment>
<dbReference type="NCBIfam" id="TIGR03705">
    <property type="entry name" value="poly_P_kin"/>
    <property type="match status" value="1"/>
</dbReference>
<dbReference type="InterPro" id="IPR036830">
    <property type="entry name" value="PP_kinase_middle_dom_sf"/>
</dbReference>
<comment type="cofactor">
    <cofactor evidence="6">
        <name>Mg(2+)</name>
        <dbReference type="ChEBI" id="CHEBI:18420"/>
    </cofactor>
</comment>
<dbReference type="PANTHER" id="PTHR30218">
    <property type="entry name" value="POLYPHOSPHATE KINASE"/>
    <property type="match status" value="1"/>
</dbReference>
<evidence type="ECO:0000259" key="11">
    <source>
        <dbReference type="Pfam" id="PF13090"/>
    </source>
</evidence>
<feature type="domain" description="Polyphosphate kinase N-terminal" evidence="10">
    <location>
        <begin position="17"/>
        <end position="121"/>
    </location>
</feature>
<feature type="binding site" evidence="6">
    <location>
        <position position="382"/>
    </location>
    <ligand>
        <name>Mg(2+)</name>
        <dbReference type="ChEBI" id="CHEBI:18420"/>
    </ligand>
</feature>
<keyword evidence="5 6" id="KW-0067">ATP-binding</keyword>
<dbReference type="GO" id="GO:0008976">
    <property type="term" value="F:polyphosphate kinase activity"/>
    <property type="evidence" value="ECO:0007669"/>
    <property type="project" value="UniProtKB-UniRule"/>
</dbReference>
<feature type="binding site" evidence="6">
    <location>
        <position position="601"/>
    </location>
    <ligand>
        <name>ATP</name>
        <dbReference type="ChEBI" id="CHEBI:30616"/>
    </ligand>
</feature>
<dbReference type="AlphaFoldDB" id="A0A7G1HRU7"/>
<evidence type="ECO:0000256" key="3">
    <source>
        <dbReference type="ARBA" id="ARBA00022741"/>
    </source>
</evidence>
<evidence type="ECO:0000256" key="7">
    <source>
        <dbReference type="RuleBase" id="RU003800"/>
    </source>
</evidence>
<comment type="catalytic activity">
    <reaction evidence="6 7">
        <text>[phosphate](n) + ATP = [phosphate](n+1) + ADP</text>
        <dbReference type="Rhea" id="RHEA:19573"/>
        <dbReference type="Rhea" id="RHEA-COMP:9859"/>
        <dbReference type="Rhea" id="RHEA-COMP:14280"/>
        <dbReference type="ChEBI" id="CHEBI:16838"/>
        <dbReference type="ChEBI" id="CHEBI:30616"/>
        <dbReference type="ChEBI" id="CHEBI:456216"/>
        <dbReference type="EC" id="2.7.4.1"/>
    </reaction>
</comment>
<dbReference type="GO" id="GO:0046872">
    <property type="term" value="F:metal ion binding"/>
    <property type="evidence" value="ECO:0007669"/>
    <property type="project" value="UniProtKB-KW"/>
</dbReference>
<proteinExistence type="inferred from homology"/>
<dbReference type="InterPro" id="IPR036832">
    <property type="entry name" value="PPK_N_dom_sf"/>
</dbReference>
<evidence type="ECO:0000256" key="2">
    <source>
        <dbReference type="ARBA" id="ARBA00022679"/>
    </source>
</evidence>
<gene>
    <name evidence="6 13" type="primary">ppk</name>
    <name evidence="13" type="ORF">Cop2CBH44_07920</name>
</gene>
<feature type="binding site" evidence="6">
    <location>
        <position position="574"/>
    </location>
    <ligand>
        <name>ATP</name>
        <dbReference type="ChEBI" id="CHEBI:30616"/>
    </ligand>
</feature>
<feature type="binding site" evidence="6">
    <location>
        <position position="412"/>
    </location>
    <ligand>
        <name>Mg(2+)</name>
        <dbReference type="ChEBI" id="CHEBI:18420"/>
    </ligand>
</feature>
<dbReference type="HAMAP" id="MF_00347">
    <property type="entry name" value="Polyphosphate_kinase"/>
    <property type="match status" value="1"/>
</dbReference>
<dbReference type="Pfam" id="PF17941">
    <property type="entry name" value="PP_kinase_C_1"/>
    <property type="match status" value="1"/>
</dbReference>
<feature type="coiled-coil region" evidence="8">
    <location>
        <begin position="74"/>
        <end position="101"/>
    </location>
</feature>
<keyword evidence="1 6" id="KW-0597">Phosphoprotein</keyword>
<evidence type="ECO:0000256" key="1">
    <source>
        <dbReference type="ARBA" id="ARBA00022553"/>
    </source>
</evidence>
<keyword evidence="8" id="KW-0175">Coiled coil</keyword>
<dbReference type="Gene3D" id="3.30.1840.10">
    <property type="entry name" value="Polyphosphate kinase middle domain"/>
    <property type="match status" value="1"/>
</dbReference>
<dbReference type="InterPro" id="IPR025200">
    <property type="entry name" value="PPK_C_dom2"/>
</dbReference>
<organism evidence="13 14">
    <name type="scientific">Coprobacter secundus subsp. similis</name>
    <dbReference type="NCBI Taxonomy" id="2751153"/>
    <lineage>
        <taxon>Bacteria</taxon>
        <taxon>Pseudomonadati</taxon>
        <taxon>Bacteroidota</taxon>
        <taxon>Bacteroidia</taxon>
        <taxon>Bacteroidales</taxon>
        <taxon>Barnesiellaceae</taxon>
        <taxon>Coprobacter</taxon>
    </lineage>
</organism>
<evidence type="ECO:0000256" key="6">
    <source>
        <dbReference type="HAMAP-Rule" id="MF_00347"/>
    </source>
</evidence>
<evidence type="ECO:0000256" key="4">
    <source>
        <dbReference type="ARBA" id="ARBA00022777"/>
    </source>
</evidence>
<name>A0A7G1HRU7_9BACT</name>
<dbReference type="EC" id="2.7.4.1" evidence="6 7"/>
<dbReference type="Proteomes" id="UP000594042">
    <property type="component" value="Chromosome"/>
</dbReference>
<keyword evidence="6" id="KW-0479">Metal-binding</keyword>
<dbReference type="InterPro" id="IPR041108">
    <property type="entry name" value="PP_kinase_C_1"/>
</dbReference>
<accession>A0A7G1HRU7</accession>
<keyword evidence="3 6" id="KW-0547">Nucleotide-binding</keyword>
<feature type="binding site" evidence="6">
    <location>
        <position position="478"/>
    </location>
    <ligand>
        <name>ATP</name>
        <dbReference type="ChEBI" id="CHEBI:30616"/>
    </ligand>
</feature>
<dbReference type="SUPFAM" id="SSF140356">
    <property type="entry name" value="PPK N-terminal domain-like"/>
    <property type="match status" value="1"/>
</dbReference>
<evidence type="ECO:0000313" key="14">
    <source>
        <dbReference type="Proteomes" id="UP000594042"/>
    </source>
</evidence>
<keyword evidence="14" id="KW-1185">Reference proteome</keyword>
<evidence type="ECO:0000259" key="9">
    <source>
        <dbReference type="Pfam" id="PF02503"/>
    </source>
</evidence>
<dbReference type="SUPFAM" id="SSF56024">
    <property type="entry name" value="Phospholipase D/nuclease"/>
    <property type="match status" value="2"/>
</dbReference>
<feature type="domain" description="Polyphosphate kinase C-terminal" evidence="12">
    <location>
        <begin position="338"/>
        <end position="504"/>
    </location>
</feature>
<evidence type="ECO:0000256" key="8">
    <source>
        <dbReference type="SAM" id="Coils"/>
    </source>
</evidence>
<dbReference type="Gene3D" id="1.20.58.310">
    <property type="entry name" value="Polyphosphate kinase N-terminal domain"/>
    <property type="match status" value="1"/>
</dbReference>